<evidence type="ECO:0000256" key="2">
    <source>
        <dbReference type="ARBA" id="ARBA00022670"/>
    </source>
</evidence>
<dbReference type="InterPro" id="IPR015500">
    <property type="entry name" value="Peptidase_S8_subtilisin-rel"/>
</dbReference>
<evidence type="ECO:0000256" key="6">
    <source>
        <dbReference type="PROSITE-ProRule" id="PRU01240"/>
    </source>
</evidence>
<keyword evidence="3 6" id="KW-0378">Hydrolase</keyword>
<evidence type="ECO:0000259" key="8">
    <source>
        <dbReference type="Pfam" id="PF00082"/>
    </source>
</evidence>
<dbReference type="SUPFAM" id="SSF52743">
    <property type="entry name" value="Subtilisin-like"/>
    <property type="match status" value="1"/>
</dbReference>
<dbReference type="RefSeq" id="WP_012407619.1">
    <property type="nucleotide sequence ID" value="NC_010628.1"/>
</dbReference>
<dbReference type="InterPro" id="IPR051048">
    <property type="entry name" value="Peptidase_S8/S53_subtilisin"/>
</dbReference>
<protein>
    <submittedName>
        <fullName evidence="9">Peptidase S8 and S53, subtilisin, kexin, sedolisin</fullName>
        <ecNumber evidence="9">3.4.21.66</ecNumber>
    </submittedName>
</protein>
<dbReference type="GO" id="GO:0004252">
    <property type="term" value="F:serine-type endopeptidase activity"/>
    <property type="evidence" value="ECO:0007669"/>
    <property type="project" value="UniProtKB-UniRule"/>
</dbReference>
<dbReference type="InterPro" id="IPR023828">
    <property type="entry name" value="Peptidase_S8_Ser-AS"/>
</dbReference>
<keyword evidence="10" id="KW-1185">Reference proteome</keyword>
<sequence>MLNDNTNNTLFSTNKSLNSTSISSLDTFNTKNDSSLNSIRSSYNSADSDVQLLNNSDYENNSNATTNAFTTQSYNSTNGYGLINAAAAVAKATNQNTFADVPDLGGNNWGADLVKAPEVWAQGYTGKGVVVAVVDTGVDYNHEDLKNNIWTNTKEIAGNGIDDDGNGYIDDNYGWNFADKNNNTLDNNGHGTHVSGTIAGENNNYGVTGIAYDAKIMPVKVLNESGSGSYSSIAKGIRYAVDNGANVINLSLGGTSSNRTLESAINYASSKGVIVVMAAGNDGESSPDYPARYASKAGIAVGAVDKNNNMADFSNRSGTNQISYVTAPGVKVYSSVPNNQYATYSGTSMATPHVAGVVALMLSANPSLTDAQVRQIVAETSENSTQSTNSSLNISNVSSLAKQVMSTTGYADTAADSSQSITSSFNISNVSSLAKQVMSGDNLLHIDAQTANYLTSQKISSLNNSDVGSLIGQTITETAKYLTPETIASLNNSDVSSLIGQTITETAKYLTPETIASLNNSDVGSLIGQTITETAKYLTPETIASLNNSDVGSLIGQTLTETAKYLTPETIASLNNSDVGSLIGQTITETAKYLTPAEGNNGLSNSELWSQFQNYEKILSSINIDSNDDNKDENNVDFWKLLEGMQKQMDQYKKFLGIA</sequence>
<evidence type="ECO:0000256" key="1">
    <source>
        <dbReference type="ARBA" id="ARBA00011073"/>
    </source>
</evidence>
<feature type="active site" description="Charge relay system" evidence="5 6">
    <location>
        <position position="348"/>
    </location>
</feature>
<accession>B2IT99</accession>
<gene>
    <name evidence="9" type="ordered locus">Npun_R0860</name>
</gene>
<evidence type="ECO:0000313" key="10">
    <source>
        <dbReference type="Proteomes" id="UP000001191"/>
    </source>
</evidence>
<dbReference type="Pfam" id="PF00082">
    <property type="entry name" value="Peptidase_S8"/>
    <property type="match status" value="1"/>
</dbReference>
<dbReference type="PROSITE" id="PS00136">
    <property type="entry name" value="SUBTILASE_ASP"/>
    <property type="match status" value="1"/>
</dbReference>
<dbReference type="HOGENOM" id="CLU_011263_20_1_3"/>
<reference evidence="9 10" key="2">
    <citation type="journal article" date="2013" name="Plant Physiol.">
        <title>A Nostoc punctiforme Sugar Transporter Necessary to Establish a Cyanobacterium-Plant Symbiosis.</title>
        <authorList>
            <person name="Ekman M."/>
            <person name="Picossi S."/>
            <person name="Campbell E.L."/>
            <person name="Meeks J.C."/>
            <person name="Flores E."/>
        </authorList>
    </citation>
    <scope>NUCLEOTIDE SEQUENCE [LARGE SCALE GENOMIC DNA]</scope>
    <source>
        <strain evidence="10">ATCC 29133 / PCC 73102</strain>
    </source>
</reference>
<dbReference type="PANTHER" id="PTHR43399">
    <property type="entry name" value="SUBTILISIN-RELATED"/>
    <property type="match status" value="1"/>
</dbReference>
<dbReference type="CDD" id="cd07473">
    <property type="entry name" value="Peptidases_S8_Subtilisin_like"/>
    <property type="match status" value="1"/>
</dbReference>
<dbReference type="EMBL" id="CP001037">
    <property type="protein sequence ID" value="ACC79597.1"/>
    <property type="molecule type" value="Genomic_DNA"/>
</dbReference>
<dbReference type="EnsemblBacteria" id="ACC79597">
    <property type="protein sequence ID" value="ACC79597"/>
    <property type="gene ID" value="Npun_R0860"/>
</dbReference>
<dbReference type="PROSITE" id="PS51892">
    <property type="entry name" value="SUBTILASE"/>
    <property type="match status" value="1"/>
</dbReference>
<dbReference type="EC" id="3.4.21.66" evidence="9"/>
<keyword evidence="2 6" id="KW-0645">Protease</keyword>
<feature type="active site" description="Charge relay system" evidence="5 6">
    <location>
        <position position="135"/>
    </location>
</feature>
<organism evidence="9 10">
    <name type="scientific">Nostoc punctiforme (strain ATCC 29133 / PCC 73102)</name>
    <dbReference type="NCBI Taxonomy" id="63737"/>
    <lineage>
        <taxon>Bacteria</taxon>
        <taxon>Bacillati</taxon>
        <taxon>Cyanobacteriota</taxon>
        <taxon>Cyanophyceae</taxon>
        <taxon>Nostocales</taxon>
        <taxon>Nostocaceae</taxon>
        <taxon>Nostoc</taxon>
    </lineage>
</organism>
<dbReference type="PRINTS" id="PR00723">
    <property type="entry name" value="SUBTILISIN"/>
</dbReference>
<dbReference type="InterPro" id="IPR036852">
    <property type="entry name" value="Peptidase_S8/S53_dom_sf"/>
</dbReference>
<feature type="active site" description="Charge relay system" evidence="5 6">
    <location>
        <position position="190"/>
    </location>
</feature>
<feature type="domain" description="Peptidase S8/S53" evidence="8">
    <location>
        <begin position="126"/>
        <end position="386"/>
    </location>
</feature>
<dbReference type="InterPro" id="IPR034204">
    <property type="entry name" value="PfSUB1-like_cat_dom"/>
</dbReference>
<reference evidence="10" key="1">
    <citation type="submission" date="2008-04" db="EMBL/GenBank/DDBJ databases">
        <title>Complete sequence of chromosome of Nostoc punctiforme ATCC 29133.</title>
        <authorList>
            <consortium name="US DOE Joint Genome Institute"/>
            <person name="Copeland A."/>
            <person name="Lucas S."/>
            <person name="Lapidus A."/>
            <person name="Glavina del Rio T."/>
            <person name="Dalin E."/>
            <person name="Tice H."/>
            <person name="Pitluck S."/>
            <person name="Chain P."/>
            <person name="Malfatti S."/>
            <person name="Shin M."/>
            <person name="Vergez L."/>
            <person name="Schmutz J."/>
            <person name="Larimer F."/>
            <person name="Land M."/>
            <person name="Hauser L."/>
            <person name="Kyrpides N."/>
            <person name="Kim E."/>
            <person name="Meeks J.C."/>
            <person name="Elhai J."/>
            <person name="Campbell E.L."/>
            <person name="Thiel T."/>
            <person name="Longmire J."/>
            <person name="Potts M."/>
            <person name="Atlas R."/>
        </authorList>
    </citation>
    <scope>NUCLEOTIDE SEQUENCE [LARGE SCALE GENOMIC DNA]</scope>
    <source>
        <strain evidence="10">ATCC 29133 / PCC 73102</strain>
    </source>
</reference>
<dbReference type="Proteomes" id="UP000001191">
    <property type="component" value="Chromosome"/>
</dbReference>
<dbReference type="GO" id="GO:0006508">
    <property type="term" value="P:proteolysis"/>
    <property type="evidence" value="ECO:0007669"/>
    <property type="project" value="UniProtKB-KW"/>
</dbReference>
<comment type="similarity">
    <text evidence="1 6 7">Belongs to the peptidase S8 family.</text>
</comment>
<evidence type="ECO:0000256" key="4">
    <source>
        <dbReference type="ARBA" id="ARBA00022825"/>
    </source>
</evidence>
<name>B2IT99_NOSP7</name>
<dbReference type="KEGG" id="npu:Npun_R0860"/>
<dbReference type="InterPro" id="IPR022398">
    <property type="entry name" value="Peptidase_S8_His-AS"/>
</dbReference>
<dbReference type="InterPro" id="IPR000209">
    <property type="entry name" value="Peptidase_S8/S53_dom"/>
</dbReference>
<dbReference type="PROSITE" id="PS00138">
    <property type="entry name" value="SUBTILASE_SER"/>
    <property type="match status" value="1"/>
</dbReference>
<evidence type="ECO:0000313" key="9">
    <source>
        <dbReference type="EMBL" id="ACC79597.1"/>
    </source>
</evidence>
<dbReference type="AlphaFoldDB" id="B2IT99"/>
<keyword evidence="4 6" id="KW-0720">Serine protease</keyword>
<dbReference type="eggNOG" id="COG1404">
    <property type="taxonomic scope" value="Bacteria"/>
</dbReference>
<dbReference type="PANTHER" id="PTHR43399:SF4">
    <property type="entry name" value="CELL WALL-ASSOCIATED PROTEASE"/>
    <property type="match status" value="1"/>
</dbReference>
<dbReference type="InterPro" id="IPR023827">
    <property type="entry name" value="Peptidase_S8_Asp-AS"/>
</dbReference>
<dbReference type="PROSITE" id="PS00137">
    <property type="entry name" value="SUBTILASE_HIS"/>
    <property type="match status" value="1"/>
</dbReference>
<evidence type="ECO:0000256" key="7">
    <source>
        <dbReference type="RuleBase" id="RU003355"/>
    </source>
</evidence>
<proteinExistence type="inferred from homology"/>
<dbReference type="OrthoDB" id="9798386at2"/>
<dbReference type="Gene3D" id="3.40.50.200">
    <property type="entry name" value="Peptidase S8/S53 domain"/>
    <property type="match status" value="1"/>
</dbReference>
<evidence type="ECO:0000256" key="5">
    <source>
        <dbReference type="PIRSR" id="PIRSR615500-1"/>
    </source>
</evidence>
<evidence type="ECO:0000256" key="3">
    <source>
        <dbReference type="ARBA" id="ARBA00022801"/>
    </source>
</evidence>